<comment type="caution">
    <text evidence="6">The sequence shown here is derived from an EMBL/GenBank/DDBJ whole genome shotgun (WGS) entry which is preliminary data.</text>
</comment>
<evidence type="ECO:0000256" key="3">
    <source>
        <dbReference type="ARBA" id="ARBA00023098"/>
    </source>
</evidence>
<evidence type="ECO:0000256" key="4">
    <source>
        <dbReference type="PROSITE-ProRule" id="PRU01161"/>
    </source>
</evidence>
<evidence type="ECO:0000313" key="6">
    <source>
        <dbReference type="EMBL" id="GAA2800993.1"/>
    </source>
</evidence>
<reference evidence="6 7" key="1">
    <citation type="journal article" date="2019" name="Int. J. Syst. Evol. Microbiol.">
        <title>The Global Catalogue of Microorganisms (GCM) 10K type strain sequencing project: providing services to taxonomists for standard genome sequencing and annotation.</title>
        <authorList>
            <consortium name="The Broad Institute Genomics Platform"/>
            <consortium name="The Broad Institute Genome Sequencing Center for Infectious Disease"/>
            <person name="Wu L."/>
            <person name="Ma J."/>
        </authorList>
    </citation>
    <scope>NUCLEOTIDE SEQUENCE [LARGE SCALE GENOMIC DNA]</scope>
    <source>
        <strain evidence="6 7">JCM 9383</strain>
    </source>
</reference>
<keyword evidence="3 4" id="KW-0443">Lipid metabolism</keyword>
<evidence type="ECO:0000256" key="1">
    <source>
        <dbReference type="ARBA" id="ARBA00022801"/>
    </source>
</evidence>
<dbReference type="Gene3D" id="3.40.1090.10">
    <property type="entry name" value="Cytosolic phospholipase A2 catalytic domain"/>
    <property type="match status" value="2"/>
</dbReference>
<accession>A0ABN3VHB4</accession>
<dbReference type="PROSITE" id="PS51635">
    <property type="entry name" value="PNPLA"/>
    <property type="match status" value="1"/>
</dbReference>
<keyword evidence="7" id="KW-1185">Reference proteome</keyword>
<evidence type="ECO:0000259" key="5">
    <source>
        <dbReference type="PROSITE" id="PS51635"/>
    </source>
</evidence>
<keyword evidence="2 4" id="KW-0442">Lipid degradation</keyword>
<dbReference type="InterPro" id="IPR002641">
    <property type="entry name" value="PNPLA_dom"/>
</dbReference>
<feature type="short sequence motif" description="DGA/G" evidence="4">
    <location>
        <begin position="194"/>
        <end position="196"/>
    </location>
</feature>
<evidence type="ECO:0000313" key="7">
    <source>
        <dbReference type="Proteomes" id="UP001500979"/>
    </source>
</evidence>
<dbReference type="Pfam" id="PF01734">
    <property type="entry name" value="Patatin"/>
    <property type="match status" value="1"/>
</dbReference>
<protein>
    <submittedName>
        <fullName evidence="6">Patatin family protein</fullName>
    </submittedName>
</protein>
<dbReference type="RefSeq" id="WP_344681894.1">
    <property type="nucleotide sequence ID" value="NZ_BAAAUX010000016.1"/>
</dbReference>
<proteinExistence type="predicted"/>
<dbReference type="InterPro" id="IPR016035">
    <property type="entry name" value="Acyl_Trfase/lysoPLipase"/>
</dbReference>
<organism evidence="6 7">
    <name type="scientific">Saccharopolyspora taberi</name>
    <dbReference type="NCBI Taxonomy" id="60895"/>
    <lineage>
        <taxon>Bacteria</taxon>
        <taxon>Bacillati</taxon>
        <taxon>Actinomycetota</taxon>
        <taxon>Actinomycetes</taxon>
        <taxon>Pseudonocardiales</taxon>
        <taxon>Pseudonocardiaceae</taxon>
        <taxon>Saccharopolyspora</taxon>
    </lineage>
</organism>
<dbReference type="SUPFAM" id="SSF52151">
    <property type="entry name" value="FabD/lysophospholipase-like"/>
    <property type="match status" value="1"/>
</dbReference>
<feature type="domain" description="PNPLA" evidence="5">
    <location>
        <begin position="37"/>
        <end position="207"/>
    </location>
</feature>
<dbReference type="PANTHER" id="PTHR14226">
    <property type="entry name" value="NEUROPATHY TARGET ESTERASE/SWISS CHEESE D.MELANOGASTER"/>
    <property type="match status" value="1"/>
</dbReference>
<feature type="active site" description="Proton acceptor" evidence="4">
    <location>
        <position position="194"/>
    </location>
</feature>
<feature type="short sequence motif" description="GXGXXG" evidence="4">
    <location>
        <begin position="41"/>
        <end position="46"/>
    </location>
</feature>
<feature type="short sequence motif" description="GXSXG" evidence="4">
    <location>
        <begin position="71"/>
        <end position="75"/>
    </location>
</feature>
<keyword evidence="1 4" id="KW-0378">Hydrolase</keyword>
<evidence type="ECO:0000256" key="2">
    <source>
        <dbReference type="ARBA" id="ARBA00022963"/>
    </source>
</evidence>
<dbReference type="EMBL" id="BAAAUX010000016">
    <property type="protein sequence ID" value="GAA2800993.1"/>
    <property type="molecule type" value="Genomic_DNA"/>
</dbReference>
<name>A0ABN3VHB4_9PSEU</name>
<feature type="active site" description="Nucleophile" evidence="4">
    <location>
        <position position="73"/>
    </location>
</feature>
<dbReference type="InterPro" id="IPR050301">
    <property type="entry name" value="NTE"/>
</dbReference>
<dbReference type="Proteomes" id="UP001500979">
    <property type="component" value="Unassembled WGS sequence"/>
</dbReference>
<dbReference type="PANTHER" id="PTHR14226:SF64">
    <property type="entry name" value="PNPLA DOMAIN-CONTAINING PROTEIN"/>
    <property type="match status" value="1"/>
</dbReference>
<gene>
    <name evidence="6" type="ORF">GCM10010470_40090</name>
</gene>
<sequence length="375" mass="41600">MDNEYWLRSHPVLNVLRARREHPDLPGQRRDGHRIGLAVEGGGMRGVVSAAMLAALEDLGLPFTAFDAIYGTSSGSINCAYYVGGNTWYPLSIYFDDLSTREFVDFRRAFTGNILNLDYVVDSVITKVKPLDTGALIGSAVPLHIAVTNVDERRTESVHDFASDTEVLSALRASMWLPVAIRGTTRFRDFRAVDGGVLTPHPFQLALDDGCTHVLSLSTRPIREPRKRYGASQFVSYRHLEKLQPGLGDGYLAAVRRYRSDRQRLQTRMREPGAAPYVLDLAPLPRMPEVKRHELRLGPLIAGARGGYELMCCAIEGIDPARLRSGGMQAVPRFTFVRREYGSRPHSLPRPGTSARVQAITRTPRESNGSVEVDG</sequence>